<evidence type="ECO:0000256" key="2">
    <source>
        <dbReference type="ARBA" id="ARBA00004316"/>
    </source>
</evidence>
<dbReference type="PROSITE" id="PS50093">
    <property type="entry name" value="PKD"/>
    <property type="match status" value="4"/>
</dbReference>
<accession>A0A3S3Z860</accession>
<dbReference type="InterPro" id="IPR006558">
    <property type="entry name" value="LamG-like"/>
</dbReference>
<evidence type="ECO:0000256" key="4">
    <source>
        <dbReference type="ARBA" id="ARBA00022729"/>
    </source>
</evidence>
<gene>
    <name evidence="15" type="ORF">ELQ90_08660</name>
</gene>
<reference evidence="15 16" key="1">
    <citation type="submission" date="2018-12" db="EMBL/GenBank/DDBJ databases">
        <authorList>
            <person name="Li F."/>
        </authorList>
    </citation>
    <scope>NUCLEOTIDE SEQUENCE [LARGE SCALE GENOMIC DNA]</scope>
    <source>
        <strain evidence="15 16">11W25H-1</strain>
    </source>
</reference>
<keyword evidence="5" id="KW-0677">Repeat</keyword>
<dbReference type="GO" id="GO:0042995">
    <property type="term" value="C:cell projection"/>
    <property type="evidence" value="ECO:0007669"/>
    <property type="project" value="UniProtKB-SubCell"/>
</dbReference>
<evidence type="ECO:0000256" key="10">
    <source>
        <dbReference type="ARBA" id="ARBA00023295"/>
    </source>
</evidence>
<dbReference type="GO" id="GO:0000272">
    <property type="term" value="P:polysaccharide catabolic process"/>
    <property type="evidence" value="ECO:0007669"/>
    <property type="project" value="UniProtKB-KW"/>
</dbReference>
<dbReference type="SUPFAM" id="SSF49265">
    <property type="entry name" value="Fibronectin type III"/>
    <property type="match status" value="1"/>
</dbReference>
<dbReference type="Pfam" id="PF13385">
    <property type="entry name" value="Laminin_G_3"/>
    <property type="match status" value="2"/>
</dbReference>
<dbReference type="PANTHER" id="PTHR46730:SF1">
    <property type="entry name" value="PLAT DOMAIN-CONTAINING PROTEIN"/>
    <property type="match status" value="1"/>
</dbReference>
<dbReference type="InterPro" id="IPR013320">
    <property type="entry name" value="ConA-like_dom_sf"/>
</dbReference>
<evidence type="ECO:0000256" key="1">
    <source>
        <dbReference type="ARBA" id="ARBA00004141"/>
    </source>
</evidence>
<dbReference type="PANTHER" id="PTHR46730">
    <property type="entry name" value="POLYCYSTIN-1"/>
    <property type="match status" value="1"/>
</dbReference>
<dbReference type="EMBL" id="RZNB01000003">
    <property type="protein sequence ID" value="RWZ50892.1"/>
    <property type="molecule type" value="Genomic_DNA"/>
</dbReference>
<feature type="domain" description="PKD" evidence="13">
    <location>
        <begin position="1202"/>
        <end position="1290"/>
    </location>
</feature>
<dbReference type="SMART" id="SM00560">
    <property type="entry name" value="LamGL"/>
    <property type="match status" value="2"/>
</dbReference>
<feature type="domain" description="Fibronectin type-III" evidence="14">
    <location>
        <begin position="461"/>
        <end position="560"/>
    </location>
</feature>
<dbReference type="GO" id="GO:0005261">
    <property type="term" value="F:monoatomic cation channel activity"/>
    <property type="evidence" value="ECO:0007669"/>
    <property type="project" value="TreeGrafter"/>
</dbReference>
<dbReference type="Proteomes" id="UP000288547">
    <property type="component" value="Unassembled WGS sequence"/>
</dbReference>
<evidence type="ECO:0000256" key="5">
    <source>
        <dbReference type="ARBA" id="ARBA00022737"/>
    </source>
</evidence>
<keyword evidence="6 12" id="KW-1133">Transmembrane helix</keyword>
<keyword evidence="11" id="KW-0119">Carbohydrate metabolism</keyword>
<comment type="caution">
    <text evidence="15">The sequence shown here is derived from an EMBL/GenBank/DDBJ whole genome shotgun (WGS) entry which is preliminary data.</text>
</comment>
<proteinExistence type="predicted"/>
<dbReference type="InterPro" id="IPR000601">
    <property type="entry name" value="PKD_dom"/>
</dbReference>
<comment type="subcellular location">
    <subcellularLocation>
        <location evidence="2">Cell projection</location>
    </subcellularLocation>
    <subcellularLocation>
        <location evidence="1">Membrane</location>
        <topology evidence="1">Multi-pass membrane protein</topology>
    </subcellularLocation>
</comment>
<keyword evidence="16" id="KW-1185">Reference proteome</keyword>
<dbReference type="PROSITE" id="PS50853">
    <property type="entry name" value="FN3"/>
    <property type="match status" value="1"/>
</dbReference>
<evidence type="ECO:0000313" key="16">
    <source>
        <dbReference type="Proteomes" id="UP000288547"/>
    </source>
</evidence>
<feature type="domain" description="PKD" evidence="13">
    <location>
        <begin position="1117"/>
        <end position="1203"/>
    </location>
</feature>
<dbReference type="SMART" id="SM00060">
    <property type="entry name" value="FN3"/>
    <property type="match status" value="1"/>
</dbReference>
<dbReference type="InterPro" id="IPR013783">
    <property type="entry name" value="Ig-like_fold"/>
</dbReference>
<evidence type="ECO:0000259" key="14">
    <source>
        <dbReference type="PROSITE" id="PS50853"/>
    </source>
</evidence>
<feature type="domain" description="PKD" evidence="13">
    <location>
        <begin position="1033"/>
        <end position="1121"/>
    </location>
</feature>
<dbReference type="SUPFAM" id="SSF49299">
    <property type="entry name" value="PKD domain"/>
    <property type="match status" value="4"/>
</dbReference>
<keyword evidence="8" id="KW-1015">Disulfide bond</keyword>
<dbReference type="InterPro" id="IPR003961">
    <property type="entry name" value="FN3_dom"/>
</dbReference>
<evidence type="ECO:0000256" key="7">
    <source>
        <dbReference type="ARBA" id="ARBA00023136"/>
    </source>
</evidence>
<dbReference type="GO" id="GO:0016798">
    <property type="term" value="F:hydrolase activity, acting on glycosyl bonds"/>
    <property type="evidence" value="ECO:0007669"/>
    <property type="project" value="UniProtKB-KW"/>
</dbReference>
<evidence type="ECO:0000256" key="8">
    <source>
        <dbReference type="ARBA" id="ARBA00023157"/>
    </source>
</evidence>
<dbReference type="SMART" id="SM00089">
    <property type="entry name" value="PKD"/>
    <property type="match status" value="4"/>
</dbReference>
<dbReference type="RefSeq" id="WP_128494886.1">
    <property type="nucleotide sequence ID" value="NZ_RZNB01000003.1"/>
</dbReference>
<dbReference type="CDD" id="cd00110">
    <property type="entry name" value="LamG"/>
    <property type="match status" value="1"/>
</dbReference>
<evidence type="ECO:0000256" key="3">
    <source>
        <dbReference type="ARBA" id="ARBA00022692"/>
    </source>
</evidence>
<keyword evidence="11" id="KW-0624">Polysaccharide degradation</keyword>
<dbReference type="Gene3D" id="2.60.120.560">
    <property type="entry name" value="Exo-inulinase, domain 1"/>
    <property type="match status" value="1"/>
</dbReference>
<dbReference type="Pfam" id="PF18911">
    <property type="entry name" value="PKD_4"/>
    <property type="match status" value="4"/>
</dbReference>
<dbReference type="CDD" id="cd00063">
    <property type="entry name" value="FN3"/>
    <property type="match status" value="1"/>
</dbReference>
<evidence type="ECO:0000256" key="11">
    <source>
        <dbReference type="ARBA" id="ARBA00023326"/>
    </source>
</evidence>
<dbReference type="InterPro" id="IPR035986">
    <property type="entry name" value="PKD_dom_sf"/>
</dbReference>
<evidence type="ECO:0000256" key="12">
    <source>
        <dbReference type="SAM" id="Phobius"/>
    </source>
</evidence>
<protein>
    <submittedName>
        <fullName evidence="15">PKD domain-containing protein</fullName>
    </submittedName>
</protein>
<feature type="domain" description="PKD" evidence="13">
    <location>
        <begin position="1507"/>
        <end position="1591"/>
    </location>
</feature>
<dbReference type="SUPFAM" id="SSF75011">
    <property type="entry name" value="3-carboxy-cis,cis-mucoante lactonizing enzyme"/>
    <property type="match status" value="1"/>
</dbReference>
<name>A0A3S3Z860_9MICO</name>
<dbReference type="Gene3D" id="2.60.40.10">
    <property type="entry name" value="Immunoglobulins"/>
    <property type="match status" value="5"/>
</dbReference>
<evidence type="ECO:0000256" key="9">
    <source>
        <dbReference type="ARBA" id="ARBA00023273"/>
    </source>
</evidence>
<keyword evidence="3 12" id="KW-0812">Transmembrane</keyword>
<evidence type="ECO:0000259" key="13">
    <source>
        <dbReference type="PROSITE" id="PS50093"/>
    </source>
</evidence>
<dbReference type="GO" id="GO:0005886">
    <property type="term" value="C:plasma membrane"/>
    <property type="evidence" value="ECO:0007669"/>
    <property type="project" value="TreeGrafter"/>
</dbReference>
<dbReference type="SMART" id="SM00282">
    <property type="entry name" value="LamG"/>
    <property type="match status" value="2"/>
</dbReference>
<evidence type="ECO:0000256" key="6">
    <source>
        <dbReference type="ARBA" id="ARBA00022989"/>
    </source>
</evidence>
<keyword evidence="7 12" id="KW-0472">Membrane</keyword>
<keyword evidence="4" id="KW-0732">Signal</keyword>
<dbReference type="InterPro" id="IPR001791">
    <property type="entry name" value="Laminin_G"/>
</dbReference>
<organism evidence="15 16">
    <name type="scientific">Labedella phragmitis</name>
    <dbReference type="NCBI Taxonomy" id="2498849"/>
    <lineage>
        <taxon>Bacteria</taxon>
        <taxon>Bacillati</taxon>
        <taxon>Actinomycetota</taxon>
        <taxon>Actinomycetes</taxon>
        <taxon>Micrococcales</taxon>
        <taxon>Microbacteriaceae</taxon>
        <taxon>Labedella</taxon>
    </lineage>
</organism>
<dbReference type="InterPro" id="IPR036116">
    <property type="entry name" value="FN3_sf"/>
</dbReference>
<dbReference type="Gene3D" id="2.60.120.200">
    <property type="match status" value="2"/>
</dbReference>
<evidence type="ECO:0000313" key="15">
    <source>
        <dbReference type="EMBL" id="RWZ50892.1"/>
    </source>
</evidence>
<dbReference type="CDD" id="cd00146">
    <property type="entry name" value="PKD"/>
    <property type="match status" value="4"/>
</dbReference>
<sequence length="1796" mass="184602">MTPSLSVPETAKSEPGTRRGARLVALVGVTVSAIVLSMLSLQPAAADTVPPAGTPETVSSDPLPAPQIDGVVWDQAVIGNTVYVAGKFETARPSGAAAGTNTVVRRNFLAYDLTTGALLPFAPRFNQQVRTLAASPDGTRLYVGGFFTTVNDVSRSYIAAFDIPSQALSSFAPNVTRRVEALVATNSTVFAGGAFSSVGTTERLKAASFTRAGQLTPWNPRAGDGAVSALTVSPDGSKVVLGGSFTTMNGSSNPGYGLAAVDATAGELMPWAINSLIRNGGVNSAILSLTSDGTSVYGTGYHYGEGGNLEGTFKADWNGGTLQWVEDCHGDTYSVSAGSDVIYTAGHAHYCGNLGGYPQTEPWGFQRAIAFTKATTRTLTADPHGYYNFAGTPSPTLLDWFPTFNTGAASGSNQGPWDVLVAGKYVLYGGEFTTVNNRGQQGLVRFAAKDIAPNDDGPRLNSTNFMPNVVSFSRGTARIAWQANHDRDNALLTYQVIRNNQTATPVYTTTASSNFYTRPIMSFTDTGLTPGASYNYRIRAIDPYGNYAQGNPVTVTANEEGTIGEYAQGVLDDNPASFWPLGESSGTAGHDWVAGDDLTIAGTVTRGTAGQEAASANTATSFAGSDGTFAVSTAVQPGPNTFTAEAWIKTTSTSGGKIIGFGNNKTGDSSSYDRHVYMDNAGRINFGVYTGNTQVVTSGASYNDDQWHHVVASMGPDGMQLYVDSKKVAARTDTTQGQAFNGSWRVGGDNLGGWPNQPTSRFFAGTIDDVAVYPTVLTRRQIDEHFVASGRQSTIPVAPTDAYGASVFNLEPTLYYRLGESGGSVAVDSGPFGNPGTYTGLVEKGATGAVGGTSDTAARFAPTEEWWGWNEAGVASNVAFSNPTTYAVEAWFKTTTTRGGKIIGFGASPTGGSGGYDRHVYMENDGRLTFGTWTGQTNTITTNTALNDGKWHHVVAQQSSAGMNMFIDGVSVGTNPQTSAQDYTGYWRIGGDTTWGGTAPYFTGTIDEVAVYSAPLTADQVKQHNDLGLGIAPNQPPTASFTAATTDLSVSLDASASADPDGTIVSSMWDFGDGTTGTGTTISHPYAEGGTYTVTLLVTDNRGGTATTTREVTVTAPNVAPTASFTAEATNLSATFDASASTDPDGTIASYAWNFGDGQNGTGATTNHTYGSAGDFLVTLTVTDNRGGTATTTRVVSATAPANQNPTASFTASGSGLAVSVNGSASTDPDGTIASYAWDFGDEGTATGATANHTYAAAGEYTVTLTVTDDKGATASTTRSVTVTAPPVSSTIAADAFERTATSAWGIANTGGPWTVTGGAAAFSVNGGDGVMTLPAGHTRNARLGQVSVTDVSLQADIATPVLADGGGAYVSLVARQVDTSYYSARVRIQNGAVVLQIMRNGTAISQTNVSGLTVTPSTTLRLKVETTGTSPTTIKTKVWVAGQTEPASWQLSTTDSTAGLQSAGQIGATGYVSGSTTTGPIAVRFDDLTAVVPGGGVVTPPANQAPAASFTATPSDLSVAVDASASADSDGSIASYAWNFGDGTTGTGATTSHPYAAAGTYTVTLTVTDDDGATATTTRSVTVTTPPDALTVAADTFEQRTVANGWGATSSGAPWTVGGGATGFSVSGGAGVITNGAGSTRSASLNTVSETSTDSTVSFVVPALATGGGQYVTVVGRQVGSDKYSALVLLNPNGSLQLQVARGSTKLQTLTLPGTTYAAGTTVTVRLQVTGTAPTTIRAKAWTDAQTEPAAWQVSRTDATAAMQTAGTTGLVFYVSGSSTAPATIRFAEYTVKRI</sequence>
<dbReference type="SUPFAM" id="SSF49899">
    <property type="entry name" value="Concanavalin A-like lectins/glucanases"/>
    <property type="match status" value="2"/>
</dbReference>
<dbReference type="InterPro" id="IPR022409">
    <property type="entry name" value="PKD/Chitinase_dom"/>
</dbReference>
<keyword evidence="10" id="KW-0378">Hydrolase</keyword>
<feature type="transmembrane region" description="Helical" evidence="12">
    <location>
        <begin position="21"/>
        <end position="41"/>
    </location>
</feature>
<dbReference type="GO" id="GO:0006816">
    <property type="term" value="P:calcium ion transport"/>
    <property type="evidence" value="ECO:0007669"/>
    <property type="project" value="TreeGrafter"/>
</dbReference>
<keyword evidence="10" id="KW-0326">Glycosidase</keyword>
<dbReference type="OrthoDB" id="9802683at2"/>
<keyword evidence="9" id="KW-0966">Cell projection</keyword>